<reference evidence="3 4" key="1">
    <citation type="journal article" date="2015" name="Nat. Commun.">
        <title>Lucilia cuprina genome unlocks parasitic fly biology to underpin future interventions.</title>
        <authorList>
            <person name="Anstead C.A."/>
            <person name="Korhonen P.K."/>
            <person name="Young N.D."/>
            <person name="Hall R.S."/>
            <person name="Jex A.R."/>
            <person name="Murali S.C."/>
            <person name="Hughes D.S."/>
            <person name="Lee S.F."/>
            <person name="Perry T."/>
            <person name="Stroehlein A.J."/>
            <person name="Ansell B.R."/>
            <person name="Breugelmans B."/>
            <person name="Hofmann A."/>
            <person name="Qu J."/>
            <person name="Dugan S."/>
            <person name="Lee S.L."/>
            <person name="Chao H."/>
            <person name="Dinh H."/>
            <person name="Han Y."/>
            <person name="Doddapaneni H.V."/>
            <person name="Worley K.C."/>
            <person name="Muzny D.M."/>
            <person name="Ioannidis P."/>
            <person name="Waterhouse R.M."/>
            <person name="Zdobnov E.M."/>
            <person name="James P.J."/>
            <person name="Bagnall N.H."/>
            <person name="Kotze A.C."/>
            <person name="Gibbs R.A."/>
            <person name="Richards S."/>
            <person name="Batterham P."/>
            <person name="Gasser R.B."/>
        </authorList>
    </citation>
    <scope>NUCLEOTIDE SEQUENCE [LARGE SCALE GENOMIC DNA]</scope>
    <source>
        <strain evidence="3 4">LS</strain>
        <tissue evidence="3">Full body</tissue>
    </source>
</reference>
<comment type="caution">
    <text evidence="3">The sequence shown here is derived from an EMBL/GenBank/DDBJ whole genome shotgun (WGS) entry which is preliminary data.</text>
</comment>
<dbReference type="SMART" id="SM00595">
    <property type="entry name" value="MADF"/>
    <property type="match status" value="1"/>
</dbReference>
<dbReference type="OrthoDB" id="8881252at2759"/>
<evidence type="ECO:0000256" key="1">
    <source>
        <dbReference type="SAM" id="MobiDB-lite"/>
    </source>
</evidence>
<feature type="region of interest" description="Disordered" evidence="1">
    <location>
        <begin position="124"/>
        <end position="143"/>
    </location>
</feature>
<dbReference type="InterPro" id="IPR006578">
    <property type="entry name" value="MADF-dom"/>
</dbReference>
<feature type="domain" description="MADF" evidence="2">
    <location>
        <begin position="21"/>
        <end position="115"/>
    </location>
</feature>
<gene>
    <name evidence="3" type="ORF">FF38_03806</name>
</gene>
<evidence type="ECO:0000313" key="4">
    <source>
        <dbReference type="Proteomes" id="UP000037069"/>
    </source>
</evidence>
<dbReference type="OMA" id="EYILHEM"/>
<feature type="compositionally biased region" description="Basic and acidic residues" evidence="1">
    <location>
        <begin position="250"/>
        <end position="261"/>
    </location>
</feature>
<evidence type="ECO:0000313" key="3">
    <source>
        <dbReference type="EMBL" id="KNC32735.1"/>
    </source>
</evidence>
<feature type="region of interest" description="Disordered" evidence="1">
    <location>
        <begin position="250"/>
        <end position="270"/>
    </location>
</feature>
<dbReference type="Proteomes" id="UP000037069">
    <property type="component" value="Unassembled WGS sequence"/>
</dbReference>
<name>A0A0L0CKE7_LUCCU</name>
<dbReference type="PANTHER" id="PTHR21505:SF8">
    <property type="entry name" value="DPT-YFP REPRESSOR BY OVEREXPRESSION, ISOFORM D-RELATED"/>
    <property type="match status" value="1"/>
</dbReference>
<sequence length="287" mass="34033">MSDKQFTKRKWLFWTRDMIEKFIELLKDHECLYNNKNKFYYNRHIKDEICEYILHEMQKDKPAIQIGDIRRKMKVLRTQYARENRMLSLARVHGKVYEPKLWCYHKLSFLEKHTTCVTSINNKETPTSHDETNTFSDEETFNYDDNEDNSLLMEIYKKEDVLNVDDTQYEEASKTNETIYEENKTTPKTENVEINDNDNNSNKKTSGKYDWVGDLVVSQMEDIDEAQRGDFVWDIQCVVRKYLMKSKVTREQAAKSSKSNEGEETATTTKDVTFHKGSNISVNVNFL</sequence>
<dbReference type="PANTHER" id="PTHR21505">
    <property type="entry name" value="MADF DOMAIN-CONTAINING PROTEIN-RELATED"/>
    <property type="match status" value="1"/>
</dbReference>
<dbReference type="PROSITE" id="PS51029">
    <property type="entry name" value="MADF"/>
    <property type="match status" value="1"/>
</dbReference>
<feature type="region of interest" description="Disordered" evidence="1">
    <location>
        <begin position="169"/>
        <end position="206"/>
    </location>
</feature>
<feature type="compositionally biased region" description="Basic and acidic residues" evidence="1">
    <location>
        <begin position="181"/>
        <end position="191"/>
    </location>
</feature>
<proteinExistence type="predicted"/>
<evidence type="ECO:0000259" key="2">
    <source>
        <dbReference type="PROSITE" id="PS51029"/>
    </source>
</evidence>
<accession>A0A0L0CKE7</accession>
<organism evidence="3 4">
    <name type="scientific">Lucilia cuprina</name>
    <name type="common">Green bottle fly</name>
    <name type="synonym">Australian sheep blowfly</name>
    <dbReference type="NCBI Taxonomy" id="7375"/>
    <lineage>
        <taxon>Eukaryota</taxon>
        <taxon>Metazoa</taxon>
        <taxon>Ecdysozoa</taxon>
        <taxon>Arthropoda</taxon>
        <taxon>Hexapoda</taxon>
        <taxon>Insecta</taxon>
        <taxon>Pterygota</taxon>
        <taxon>Neoptera</taxon>
        <taxon>Endopterygota</taxon>
        <taxon>Diptera</taxon>
        <taxon>Brachycera</taxon>
        <taxon>Muscomorpha</taxon>
        <taxon>Oestroidea</taxon>
        <taxon>Calliphoridae</taxon>
        <taxon>Luciliinae</taxon>
        <taxon>Lucilia</taxon>
    </lineage>
</organism>
<dbReference type="EMBL" id="JRES01000280">
    <property type="protein sequence ID" value="KNC32735.1"/>
    <property type="molecule type" value="Genomic_DNA"/>
</dbReference>
<keyword evidence="4" id="KW-1185">Reference proteome</keyword>
<dbReference type="AlphaFoldDB" id="A0A0L0CKE7"/>
<protein>
    <recommendedName>
        <fullName evidence="2">MADF domain-containing protein</fullName>
    </recommendedName>
</protein>
<dbReference type="Pfam" id="PF10545">
    <property type="entry name" value="MADF_DNA_bdg"/>
    <property type="match status" value="1"/>
</dbReference>
<feature type="compositionally biased region" description="Low complexity" evidence="1">
    <location>
        <begin position="192"/>
        <end position="204"/>
    </location>
</feature>